<protein>
    <submittedName>
        <fullName evidence="2">Uncharacterized protein</fullName>
    </submittedName>
</protein>
<sequence>MDVARQLSSWYKNETSVTIILVQDGTKYTLPKQMVCTISDYFSKALEGDFKEAHERELKLSECGAETFDVVLYFHVFKYLPNGIHSEDQAQLLLVNLWLFGDIYLLPRLKDLAFKAVSGRLNRQLPQLDVLAKVLAFSPDDSTLRALFVEKATSGIFQGAYTEEVRAGLAEIEGFFKIMADALAVGKSGRVIADALAEGSNSDSRSPTNTSTPVHTAIGSTVPVTTTTVRSSSVPTHPIGLSAPAQARRPVAPSPNSFATQRVKQVERPPHSSEAMSNTQRALVQHALVRKRKLDR</sequence>
<organism evidence="2 3">
    <name type="scientific">Hortaea werneckii</name>
    <name type="common">Black yeast</name>
    <name type="synonym">Cladosporium werneckii</name>
    <dbReference type="NCBI Taxonomy" id="91943"/>
    <lineage>
        <taxon>Eukaryota</taxon>
        <taxon>Fungi</taxon>
        <taxon>Dikarya</taxon>
        <taxon>Ascomycota</taxon>
        <taxon>Pezizomycotina</taxon>
        <taxon>Dothideomycetes</taxon>
        <taxon>Dothideomycetidae</taxon>
        <taxon>Mycosphaerellales</taxon>
        <taxon>Teratosphaeriaceae</taxon>
        <taxon>Hortaea</taxon>
    </lineage>
</organism>
<feature type="region of interest" description="Disordered" evidence="1">
    <location>
        <begin position="198"/>
        <end position="217"/>
    </location>
</feature>
<name>A0A3M7G1D8_HORWE</name>
<reference evidence="2 3" key="1">
    <citation type="journal article" date="2018" name="BMC Genomics">
        <title>Genomic evidence for intraspecific hybridization in a clonal and extremely halotolerant yeast.</title>
        <authorList>
            <person name="Gostincar C."/>
            <person name="Stajich J.E."/>
            <person name="Zupancic J."/>
            <person name="Zalar P."/>
            <person name="Gunde-Cimerman N."/>
        </authorList>
    </citation>
    <scope>NUCLEOTIDE SEQUENCE [LARGE SCALE GENOMIC DNA]</scope>
    <source>
        <strain evidence="2 3">EXF-2788</strain>
    </source>
</reference>
<comment type="caution">
    <text evidence="2">The sequence shown here is derived from an EMBL/GenBank/DDBJ whole genome shotgun (WGS) entry which is preliminary data.</text>
</comment>
<dbReference type="Gene3D" id="3.30.710.10">
    <property type="entry name" value="Potassium Channel Kv1.1, Chain A"/>
    <property type="match status" value="1"/>
</dbReference>
<dbReference type="EMBL" id="QWIR01000013">
    <property type="protein sequence ID" value="RMY94411.1"/>
    <property type="molecule type" value="Genomic_DNA"/>
</dbReference>
<dbReference type="SUPFAM" id="SSF54695">
    <property type="entry name" value="POZ domain"/>
    <property type="match status" value="1"/>
</dbReference>
<proteinExistence type="predicted"/>
<evidence type="ECO:0000313" key="3">
    <source>
        <dbReference type="Proteomes" id="UP000268823"/>
    </source>
</evidence>
<evidence type="ECO:0000256" key="1">
    <source>
        <dbReference type="SAM" id="MobiDB-lite"/>
    </source>
</evidence>
<evidence type="ECO:0000313" key="2">
    <source>
        <dbReference type="EMBL" id="RMY94411.1"/>
    </source>
</evidence>
<dbReference type="Proteomes" id="UP000268823">
    <property type="component" value="Unassembled WGS sequence"/>
</dbReference>
<dbReference type="AlphaFoldDB" id="A0A3M7G1D8"/>
<dbReference type="PANTHER" id="PTHR47843:SF2">
    <property type="entry name" value="BTB DOMAIN-CONTAINING PROTEIN"/>
    <property type="match status" value="1"/>
</dbReference>
<feature type="compositionally biased region" description="Polar residues" evidence="1">
    <location>
        <begin position="199"/>
        <end position="214"/>
    </location>
</feature>
<feature type="compositionally biased region" description="Polar residues" evidence="1">
    <location>
        <begin position="254"/>
        <end position="263"/>
    </location>
</feature>
<dbReference type="PANTHER" id="PTHR47843">
    <property type="entry name" value="BTB DOMAIN-CONTAINING PROTEIN-RELATED"/>
    <property type="match status" value="1"/>
</dbReference>
<dbReference type="InterPro" id="IPR011333">
    <property type="entry name" value="SKP1/BTB/POZ_sf"/>
</dbReference>
<dbReference type="OrthoDB" id="194443at2759"/>
<accession>A0A3M7G1D8</accession>
<feature type="region of interest" description="Disordered" evidence="1">
    <location>
        <begin position="228"/>
        <end position="279"/>
    </location>
</feature>
<dbReference type="VEuPathDB" id="FungiDB:BTJ68_08771"/>
<gene>
    <name evidence="2" type="ORF">D0861_01315</name>
</gene>